<keyword evidence="2" id="KW-1185">Reference proteome</keyword>
<reference evidence="1" key="1">
    <citation type="journal article" date="2020" name="Stud. Mycol.">
        <title>101 Dothideomycetes genomes: a test case for predicting lifestyles and emergence of pathogens.</title>
        <authorList>
            <person name="Haridas S."/>
            <person name="Albert R."/>
            <person name="Binder M."/>
            <person name="Bloem J."/>
            <person name="Labutti K."/>
            <person name="Salamov A."/>
            <person name="Andreopoulos B."/>
            <person name="Baker S."/>
            <person name="Barry K."/>
            <person name="Bills G."/>
            <person name="Bluhm B."/>
            <person name="Cannon C."/>
            <person name="Castanera R."/>
            <person name="Culley D."/>
            <person name="Daum C."/>
            <person name="Ezra D."/>
            <person name="Gonzalez J."/>
            <person name="Henrissat B."/>
            <person name="Kuo A."/>
            <person name="Liang C."/>
            <person name="Lipzen A."/>
            <person name="Lutzoni F."/>
            <person name="Magnuson J."/>
            <person name="Mondo S."/>
            <person name="Nolan M."/>
            <person name="Ohm R."/>
            <person name="Pangilinan J."/>
            <person name="Park H.-J."/>
            <person name="Ramirez L."/>
            <person name="Alfaro M."/>
            <person name="Sun H."/>
            <person name="Tritt A."/>
            <person name="Yoshinaga Y."/>
            <person name="Zwiers L.-H."/>
            <person name="Turgeon B."/>
            <person name="Goodwin S."/>
            <person name="Spatafora J."/>
            <person name="Crous P."/>
            <person name="Grigoriev I."/>
        </authorList>
    </citation>
    <scope>NUCLEOTIDE SEQUENCE</scope>
    <source>
        <strain evidence="1">CBS 525.71</strain>
    </source>
</reference>
<evidence type="ECO:0000313" key="1">
    <source>
        <dbReference type="EMBL" id="KAF2630984.1"/>
    </source>
</evidence>
<name>A0ACB6SCK6_9PLEO</name>
<proteinExistence type="predicted"/>
<comment type="caution">
    <text evidence="1">The sequence shown here is derived from an EMBL/GenBank/DDBJ whole genome shotgun (WGS) entry which is preliminary data.</text>
</comment>
<dbReference type="Proteomes" id="UP000799754">
    <property type="component" value="Unassembled WGS sequence"/>
</dbReference>
<sequence>MSTAGMSQLLEKTLNHSRSLTSLRPCHPTRIQNCVLGKLRNANRVFACSSPTFTDSLVIRLLRTSKLFSMAHEDFELFDFWGERNWYSLSPSSATSQCTDIRDKVYGIQGLLPERLRFYPNYEVECHEVVFELVRKQVADRLAILDRQCSEDGYTQKVAENWRL</sequence>
<organism evidence="1 2">
    <name type="scientific">Macroventuria anomochaeta</name>
    <dbReference type="NCBI Taxonomy" id="301207"/>
    <lineage>
        <taxon>Eukaryota</taxon>
        <taxon>Fungi</taxon>
        <taxon>Dikarya</taxon>
        <taxon>Ascomycota</taxon>
        <taxon>Pezizomycotina</taxon>
        <taxon>Dothideomycetes</taxon>
        <taxon>Pleosporomycetidae</taxon>
        <taxon>Pleosporales</taxon>
        <taxon>Pleosporineae</taxon>
        <taxon>Didymellaceae</taxon>
        <taxon>Macroventuria</taxon>
    </lineage>
</organism>
<dbReference type="EMBL" id="MU006705">
    <property type="protein sequence ID" value="KAF2630984.1"/>
    <property type="molecule type" value="Genomic_DNA"/>
</dbReference>
<protein>
    <submittedName>
        <fullName evidence="1">Uncharacterized protein</fullName>
    </submittedName>
</protein>
<accession>A0ACB6SCK6</accession>
<evidence type="ECO:0000313" key="2">
    <source>
        <dbReference type="Proteomes" id="UP000799754"/>
    </source>
</evidence>
<gene>
    <name evidence="1" type="ORF">BU25DRAFT_221793</name>
</gene>